<evidence type="ECO:0000256" key="1">
    <source>
        <dbReference type="SAM" id="MobiDB-lite"/>
    </source>
</evidence>
<dbReference type="VEuPathDB" id="TriTrypDB:BSAL_33005"/>
<keyword evidence="3" id="KW-1185">Reference proteome</keyword>
<gene>
    <name evidence="2" type="ORF">BSAL_33005</name>
</gene>
<feature type="compositionally biased region" description="Pro residues" evidence="1">
    <location>
        <begin position="71"/>
        <end position="83"/>
    </location>
</feature>
<evidence type="ECO:0000313" key="2">
    <source>
        <dbReference type="EMBL" id="CUG91623.1"/>
    </source>
</evidence>
<dbReference type="AlphaFoldDB" id="A0A0S4JJ97"/>
<evidence type="ECO:0000313" key="3">
    <source>
        <dbReference type="Proteomes" id="UP000051952"/>
    </source>
</evidence>
<sequence length="282" mass="30472">MQPKRPRTADEDGRISPPLRRIHRSEGATLHDYLGFAFRTATEFESEGNVEKSQWMMGIANTLAASLTASQPPPLPSHPPPPQRGTRPVVVNLTKSLMTKTLAIPYVFDHLPATKLILVAALAQSEFVSPDHSIVIHGKILSYSDPAALVKTFAVSSPFLLLANTDFLADIDGTEPLHAVVVELFEVAKKLINWQQTAAAVPRDKPIPQAMQNEARHVSLSVAQLIARLDLVSCTDEVRTARRAVITACHVVDNVCEALLAGLSATPAASQWASRSAAAQNS</sequence>
<feature type="region of interest" description="Disordered" evidence="1">
    <location>
        <begin position="1"/>
        <end position="22"/>
    </location>
</feature>
<name>A0A0S4JJ97_BODSA</name>
<protein>
    <submittedName>
        <fullName evidence="2">Uncharacterized protein</fullName>
    </submittedName>
</protein>
<reference evidence="3" key="1">
    <citation type="submission" date="2015-09" db="EMBL/GenBank/DDBJ databases">
        <authorList>
            <consortium name="Pathogen Informatics"/>
        </authorList>
    </citation>
    <scope>NUCLEOTIDE SEQUENCE [LARGE SCALE GENOMIC DNA]</scope>
    <source>
        <strain evidence="3">Lake Konstanz</strain>
    </source>
</reference>
<dbReference type="Proteomes" id="UP000051952">
    <property type="component" value="Unassembled WGS sequence"/>
</dbReference>
<proteinExistence type="predicted"/>
<organism evidence="2 3">
    <name type="scientific">Bodo saltans</name>
    <name type="common">Flagellated protozoan</name>
    <dbReference type="NCBI Taxonomy" id="75058"/>
    <lineage>
        <taxon>Eukaryota</taxon>
        <taxon>Discoba</taxon>
        <taxon>Euglenozoa</taxon>
        <taxon>Kinetoplastea</taxon>
        <taxon>Metakinetoplastina</taxon>
        <taxon>Eubodonida</taxon>
        <taxon>Bodonidae</taxon>
        <taxon>Bodo</taxon>
    </lineage>
</organism>
<dbReference type="EMBL" id="CYKH01001946">
    <property type="protein sequence ID" value="CUG91623.1"/>
    <property type="molecule type" value="Genomic_DNA"/>
</dbReference>
<feature type="region of interest" description="Disordered" evidence="1">
    <location>
        <begin position="68"/>
        <end position="87"/>
    </location>
</feature>
<accession>A0A0S4JJ97</accession>